<feature type="transmembrane region" description="Helical" evidence="1">
    <location>
        <begin position="12"/>
        <end position="29"/>
    </location>
</feature>
<evidence type="ECO:0000313" key="2">
    <source>
        <dbReference type="EMBL" id="KDQ54089.1"/>
    </source>
</evidence>
<evidence type="ECO:0000313" key="3">
    <source>
        <dbReference type="Proteomes" id="UP000027265"/>
    </source>
</evidence>
<keyword evidence="1" id="KW-0812">Transmembrane</keyword>
<proteinExistence type="predicted"/>
<keyword evidence="1" id="KW-1133">Transmembrane helix</keyword>
<gene>
    <name evidence="2" type="ORF">JAAARDRAFT_411050</name>
</gene>
<dbReference type="InParanoid" id="A0A067PH23"/>
<protein>
    <submittedName>
        <fullName evidence="2">Uncharacterized protein</fullName>
    </submittedName>
</protein>
<keyword evidence="1" id="KW-0472">Membrane</keyword>
<name>A0A067PH23_9AGAM</name>
<dbReference type="EMBL" id="KL197730">
    <property type="protein sequence ID" value="KDQ54089.1"/>
    <property type="molecule type" value="Genomic_DNA"/>
</dbReference>
<dbReference type="HOGENOM" id="CLU_2373086_0_0_1"/>
<sequence length="95" mass="10788">MKSLGEVGSNDYHIVIALHQCWACFYFAISLSPFQMVLVSCVRDRPGVYQQYGRRLIVAVRKHPNENDNACPVVQPPSPPMMARCNGSRRCVHRL</sequence>
<dbReference type="AlphaFoldDB" id="A0A067PH23"/>
<organism evidence="2 3">
    <name type="scientific">Jaapia argillacea MUCL 33604</name>
    <dbReference type="NCBI Taxonomy" id="933084"/>
    <lineage>
        <taxon>Eukaryota</taxon>
        <taxon>Fungi</taxon>
        <taxon>Dikarya</taxon>
        <taxon>Basidiomycota</taxon>
        <taxon>Agaricomycotina</taxon>
        <taxon>Agaricomycetes</taxon>
        <taxon>Agaricomycetidae</taxon>
        <taxon>Jaapiales</taxon>
        <taxon>Jaapiaceae</taxon>
        <taxon>Jaapia</taxon>
    </lineage>
</organism>
<reference evidence="3" key="1">
    <citation type="journal article" date="2014" name="Proc. Natl. Acad. Sci. U.S.A.">
        <title>Extensive sampling of basidiomycete genomes demonstrates inadequacy of the white-rot/brown-rot paradigm for wood decay fungi.</title>
        <authorList>
            <person name="Riley R."/>
            <person name="Salamov A.A."/>
            <person name="Brown D.W."/>
            <person name="Nagy L.G."/>
            <person name="Floudas D."/>
            <person name="Held B.W."/>
            <person name="Levasseur A."/>
            <person name="Lombard V."/>
            <person name="Morin E."/>
            <person name="Otillar R."/>
            <person name="Lindquist E.A."/>
            <person name="Sun H."/>
            <person name="LaButti K.M."/>
            <person name="Schmutz J."/>
            <person name="Jabbour D."/>
            <person name="Luo H."/>
            <person name="Baker S.E."/>
            <person name="Pisabarro A.G."/>
            <person name="Walton J.D."/>
            <person name="Blanchette R.A."/>
            <person name="Henrissat B."/>
            <person name="Martin F."/>
            <person name="Cullen D."/>
            <person name="Hibbett D.S."/>
            <person name="Grigoriev I.V."/>
        </authorList>
    </citation>
    <scope>NUCLEOTIDE SEQUENCE [LARGE SCALE GENOMIC DNA]</scope>
    <source>
        <strain evidence="3">MUCL 33604</strain>
    </source>
</reference>
<keyword evidence="3" id="KW-1185">Reference proteome</keyword>
<accession>A0A067PH23</accession>
<evidence type="ECO:0000256" key="1">
    <source>
        <dbReference type="SAM" id="Phobius"/>
    </source>
</evidence>
<dbReference type="Proteomes" id="UP000027265">
    <property type="component" value="Unassembled WGS sequence"/>
</dbReference>